<evidence type="ECO:0000313" key="2">
    <source>
        <dbReference type="Proteomes" id="UP000249057"/>
    </source>
</evidence>
<protein>
    <submittedName>
        <fullName evidence="1">Uncharacterized protein</fullName>
    </submittedName>
</protein>
<proteinExistence type="predicted"/>
<sequence>MGKTATNTQESALHILPEESAPNALPSSYSVDDDGWCTITSNAEGNKAGFDFDYRVDGDISKCMMVLDDGPCGRTFSSLGDLNIHQHGHLTAIMGNPKAEDKQTRPNELPLSYRLDDHGWRCMIEVHGGPCGRVYSALYHLERRHRREHEYECYFSPNCPQDAL</sequence>
<keyword evidence="2" id="KW-1185">Reference proteome</keyword>
<dbReference type="Proteomes" id="UP000249057">
    <property type="component" value="Unassembled WGS sequence"/>
</dbReference>
<evidence type="ECO:0000313" key="1">
    <source>
        <dbReference type="EMBL" id="RAH41855.1"/>
    </source>
</evidence>
<accession>A0ACD1FXX9</accession>
<reference evidence="1" key="1">
    <citation type="submission" date="2018-02" db="EMBL/GenBank/DDBJ databases">
        <title>The genomes of Aspergillus section Nigri reveals drivers in fungal speciation.</title>
        <authorList>
            <consortium name="DOE Joint Genome Institute"/>
            <person name="Vesth T.C."/>
            <person name="Nybo J."/>
            <person name="Theobald S."/>
            <person name="Brandl J."/>
            <person name="Frisvad J.C."/>
            <person name="Nielsen K.F."/>
            <person name="Lyhne E.K."/>
            <person name="Kogle M.E."/>
            <person name="Kuo A."/>
            <person name="Riley R."/>
            <person name="Clum A."/>
            <person name="Nolan M."/>
            <person name="Lipzen A."/>
            <person name="Salamov A."/>
            <person name="Henrissat B."/>
            <person name="Wiebenga A."/>
            <person name="De vries R.P."/>
            <person name="Grigoriev I.V."/>
            <person name="Mortensen U.H."/>
            <person name="Andersen M.R."/>
            <person name="Baker S.E."/>
        </authorList>
    </citation>
    <scope>NUCLEOTIDE SEQUENCE</scope>
    <source>
        <strain evidence="1">CBS 621.78</strain>
    </source>
</reference>
<dbReference type="EMBL" id="KZ825382">
    <property type="protein sequence ID" value="RAH41855.1"/>
    <property type="molecule type" value="Genomic_DNA"/>
</dbReference>
<name>A0ACD1FXX9_9EURO</name>
<gene>
    <name evidence="1" type="ORF">BO95DRAFT_435439</name>
</gene>
<organism evidence="1 2">
    <name type="scientific">Aspergillus brunneoviolaceus CBS 621.78</name>
    <dbReference type="NCBI Taxonomy" id="1450534"/>
    <lineage>
        <taxon>Eukaryota</taxon>
        <taxon>Fungi</taxon>
        <taxon>Dikarya</taxon>
        <taxon>Ascomycota</taxon>
        <taxon>Pezizomycotina</taxon>
        <taxon>Eurotiomycetes</taxon>
        <taxon>Eurotiomycetidae</taxon>
        <taxon>Eurotiales</taxon>
        <taxon>Aspergillaceae</taxon>
        <taxon>Aspergillus</taxon>
        <taxon>Aspergillus subgen. Circumdati</taxon>
    </lineage>
</organism>